<keyword evidence="2" id="KW-1185">Reference proteome</keyword>
<accession>K3ZAF8</accession>
<dbReference type="InParanoid" id="K3ZAF8"/>
<evidence type="ECO:0000313" key="1">
    <source>
        <dbReference type="EnsemblPlants" id="KQL15252"/>
    </source>
</evidence>
<dbReference type="Proteomes" id="UP000004995">
    <property type="component" value="Unassembled WGS sequence"/>
</dbReference>
<evidence type="ECO:0000313" key="2">
    <source>
        <dbReference type="Proteomes" id="UP000004995"/>
    </source>
</evidence>
<dbReference type="Gramene" id="KQL15252">
    <property type="protein sequence ID" value="KQL15252"/>
    <property type="gene ID" value="SETIT_023529mg"/>
</dbReference>
<reference evidence="2" key="1">
    <citation type="journal article" date="2012" name="Nat. Biotechnol.">
        <title>Reference genome sequence of the model plant Setaria.</title>
        <authorList>
            <person name="Bennetzen J.L."/>
            <person name="Schmutz J."/>
            <person name="Wang H."/>
            <person name="Percifield R."/>
            <person name="Hawkins J."/>
            <person name="Pontaroli A.C."/>
            <person name="Estep M."/>
            <person name="Feng L."/>
            <person name="Vaughn J.N."/>
            <person name="Grimwood J."/>
            <person name="Jenkins J."/>
            <person name="Barry K."/>
            <person name="Lindquist E."/>
            <person name="Hellsten U."/>
            <person name="Deshpande S."/>
            <person name="Wang X."/>
            <person name="Wu X."/>
            <person name="Mitros T."/>
            <person name="Triplett J."/>
            <person name="Yang X."/>
            <person name="Ye C.Y."/>
            <person name="Mauro-Herrera M."/>
            <person name="Wang L."/>
            <person name="Li P."/>
            <person name="Sharma M."/>
            <person name="Sharma R."/>
            <person name="Ronald P.C."/>
            <person name="Panaud O."/>
            <person name="Kellogg E.A."/>
            <person name="Brutnell T.P."/>
            <person name="Doust A.N."/>
            <person name="Tuskan G.A."/>
            <person name="Rokhsar D."/>
            <person name="Devos K.M."/>
        </authorList>
    </citation>
    <scope>NUCLEOTIDE SEQUENCE [LARGE SCALE GENOMIC DNA]</scope>
    <source>
        <strain evidence="2">cv. Yugu1</strain>
    </source>
</reference>
<reference evidence="1" key="2">
    <citation type="submission" date="2018-08" db="UniProtKB">
        <authorList>
            <consortium name="EnsemblPlants"/>
        </authorList>
    </citation>
    <scope>IDENTIFICATION</scope>
    <source>
        <strain evidence="1">Yugu1</strain>
    </source>
</reference>
<sequence length="151" mass="17041">MSSEIVRHGRTSWCTRDKRGARFQWTMDWLGHMEWTGHNLHGRKWGTVLTACAAAGSCYESSGPTLLRAHCLDSQSGVAEHVHRYYDCACLGETVVLILRYSPSSFLLRTLHHKENGFCISASRSAIEIREQKTFSLPTWPPISQTSCDGR</sequence>
<proteinExistence type="predicted"/>
<name>K3ZAF8_SETIT</name>
<organism evidence="1 2">
    <name type="scientific">Setaria italica</name>
    <name type="common">Foxtail millet</name>
    <name type="synonym">Panicum italicum</name>
    <dbReference type="NCBI Taxonomy" id="4555"/>
    <lineage>
        <taxon>Eukaryota</taxon>
        <taxon>Viridiplantae</taxon>
        <taxon>Streptophyta</taxon>
        <taxon>Embryophyta</taxon>
        <taxon>Tracheophyta</taxon>
        <taxon>Spermatophyta</taxon>
        <taxon>Magnoliopsida</taxon>
        <taxon>Liliopsida</taxon>
        <taxon>Poales</taxon>
        <taxon>Poaceae</taxon>
        <taxon>PACMAD clade</taxon>
        <taxon>Panicoideae</taxon>
        <taxon>Panicodae</taxon>
        <taxon>Paniceae</taxon>
        <taxon>Cenchrinae</taxon>
        <taxon>Setaria</taxon>
    </lineage>
</organism>
<dbReference type="AlphaFoldDB" id="K3ZAF8"/>
<protein>
    <submittedName>
        <fullName evidence="1">Uncharacterized protein</fullName>
    </submittedName>
</protein>
<dbReference type="HOGENOM" id="CLU_1734633_0_0_1"/>
<dbReference type="EnsemblPlants" id="KQL15252">
    <property type="protein sequence ID" value="KQL15252"/>
    <property type="gene ID" value="SETIT_023529mg"/>
</dbReference>
<dbReference type="EMBL" id="AGNK02001677">
    <property type="status" value="NOT_ANNOTATED_CDS"/>
    <property type="molecule type" value="Genomic_DNA"/>
</dbReference>